<keyword evidence="6" id="KW-1185">Reference proteome</keyword>
<feature type="compositionally biased region" description="Low complexity" evidence="1">
    <location>
        <begin position="461"/>
        <end position="487"/>
    </location>
</feature>
<evidence type="ECO:0000256" key="2">
    <source>
        <dbReference type="SAM" id="Phobius"/>
    </source>
</evidence>
<proteinExistence type="predicted"/>
<feature type="transmembrane region" description="Helical" evidence="2">
    <location>
        <begin position="515"/>
        <end position="532"/>
    </location>
</feature>
<dbReference type="Proteomes" id="UP000624325">
    <property type="component" value="Unassembled WGS sequence"/>
</dbReference>
<dbReference type="EMBL" id="BONC01000002">
    <property type="protein sequence ID" value="GIF54515.1"/>
    <property type="molecule type" value="Genomic_DNA"/>
</dbReference>
<gene>
    <name evidence="5" type="ORF">Air01nite_06100</name>
</gene>
<dbReference type="NCBIfam" id="TIGR04215">
    <property type="entry name" value="choice_anch_A"/>
    <property type="match status" value="1"/>
</dbReference>
<organism evidence="5 6">
    <name type="scientific">Asanoa iriomotensis</name>
    <dbReference type="NCBI Taxonomy" id="234613"/>
    <lineage>
        <taxon>Bacteria</taxon>
        <taxon>Bacillati</taxon>
        <taxon>Actinomycetota</taxon>
        <taxon>Actinomycetes</taxon>
        <taxon>Micromonosporales</taxon>
        <taxon>Micromonosporaceae</taxon>
        <taxon>Asanoa</taxon>
    </lineage>
</organism>
<keyword evidence="3" id="KW-0732">Signal</keyword>
<feature type="compositionally biased region" description="Low complexity" evidence="1">
    <location>
        <begin position="334"/>
        <end position="343"/>
    </location>
</feature>
<keyword evidence="2" id="KW-1133">Transmembrane helix</keyword>
<sequence length="546" mass="55097">MAAAAMGAVAAGASLWMLTPAAATGPVNPVEGGLGFLVLVEDEASLTGAESEGPLAVGGDLTFGAGYRIAAERNVRVGAGDSPLVIGGRALIGAPPVVDAEVLKADGASVLIRAADPPGPVPGDRKASLAAQDALDFEGVFDTFRERSAQFATCTANVPLRDSGGDVLARPLRTPATRAYISLTPNRTNVLRLTGDEFNNLSDLTFNTQPSAATPLLVNVDTGESFEWRTANFAGVSDNQAPFILMNFPHATAITQVGTDTAEGTIYAPYAAFTDVNTANNEGNVVVKSYTHGTAATNGGETHDLPFNTTLQCGSASDGLRSAGTTSAVPPTKAATRPAASPSHRPRPRPTASRHTDDPAPLYSKLPWSWPTEPAFMPEPSDKASPVAAPAPPTGEPSARPGTGDSPAPDSGGPADGAAPTGDPVPTDEPADNAASGDPAVTAFDDPVLGDGSAAGGDLGGELADPSPSATATGSAAATPSGSADPAVIANYGSLPGQGGSEGGQDLTRPSNVRLVIAGLSILVVSAALLLLGRRRKRRRHPAHAL</sequence>
<feature type="chain" id="PRO_5046969714" description="Choice-of-anchor A domain-containing protein" evidence="3">
    <location>
        <begin position="24"/>
        <end position="546"/>
    </location>
</feature>
<keyword evidence="2" id="KW-0472">Membrane</keyword>
<evidence type="ECO:0000259" key="4">
    <source>
        <dbReference type="Pfam" id="PF20597"/>
    </source>
</evidence>
<evidence type="ECO:0000313" key="6">
    <source>
        <dbReference type="Proteomes" id="UP000624325"/>
    </source>
</evidence>
<evidence type="ECO:0000256" key="3">
    <source>
        <dbReference type="SAM" id="SignalP"/>
    </source>
</evidence>
<evidence type="ECO:0000313" key="5">
    <source>
        <dbReference type="EMBL" id="GIF54515.1"/>
    </source>
</evidence>
<keyword evidence="2" id="KW-0812">Transmembrane</keyword>
<protein>
    <recommendedName>
        <fullName evidence="4">Choice-of-anchor A domain-containing protein</fullName>
    </recommendedName>
</protein>
<dbReference type="Pfam" id="PF20597">
    <property type="entry name" value="pAdhesive_15"/>
    <property type="match status" value="1"/>
</dbReference>
<comment type="caution">
    <text evidence="5">The sequence shown here is derived from an EMBL/GenBank/DDBJ whole genome shotgun (WGS) entry which is preliminary data.</text>
</comment>
<dbReference type="InterPro" id="IPR026588">
    <property type="entry name" value="Choice_anch_A"/>
</dbReference>
<accession>A0ABQ4BVF1</accession>
<feature type="compositionally biased region" description="Low complexity" evidence="1">
    <location>
        <begin position="401"/>
        <end position="424"/>
    </location>
</feature>
<name>A0ABQ4BVF1_9ACTN</name>
<feature type="region of interest" description="Disordered" evidence="1">
    <location>
        <begin position="316"/>
        <end position="506"/>
    </location>
</feature>
<reference evidence="5 6" key="1">
    <citation type="submission" date="2021-01" db="EMBL/GenBank/DDBJ databases">
        <title>Whole genome shotgun sequence of Asanoa iriomotensis NBRC 100142.</title>
        <authorList>
            <person name="Komaki H."/>
            <person name="Tamura T."/>
        </authorList>
    </citation>
    <scope>NUCLEOTIDE SEQUENCE [LARGE SCALE GENOMIC DNA]</scope>
    <source>
        <strain evidence="5 6">NBRC 100142</strain>
    </source>
</reference>
<feature type="signal peptide" evidence="3">
    <location>
        <begin position="1"/>
        <end position="23"/>
    </location>
</feature>
<evidence type="ECO:0000256" key="1">
    <source>
        <dbReference type="SAM" id="MobiDB-lite"/>
    </source>
</evidence>
<feature type="domain" description="Choice-of-anchor A" evidence="4">
    <location>
        <begin position="35"/>
        <end position="299"/>
    </location>
</feature>